<dbReference type="PANTHER" id="PTHR42085:SF1">
    <property type="entry name" value="F-BOX DOMAIN-CONTAINING PROTEIN"/>
    <property type="match status" value="1"/>
</dbReference>
<dbReference type="OrthoDB" id="72726at2759"/>
<dbReference type="EMBL" id="MU001815">
    <property type="protein sequence ID" value="KAF2797074.1"/>
    <property type="molecule type" value="Genomic_DNA"/>
</dbReference>
<name>A0A6A6XLH8_9PLEO</name>
<gene>
    <name evidence="1" type="ORF">K505DRAFT_415299</name>
</gene>
<dbReference type="PANTHER" id="PTHR42085">
    <property type="entry name" value="F-BOX DOMAIN-CONTAINING PROTEIN"/>
    <property type="match status" value="1"/>
</dbReference>
<dbReference type="Proteomes" id="UP000799757">
    <property type="component" value="Unassembled WGS sequence"/>
</dbReference>
<dbReference type="InterPro" id="IPR038883">
    <property type="entry name" value="AN11006-like"/>
</dbReference>
<keyword evidence="2" id="KW-1185">Reference proteome</keyword>
<reference evidence="1" key="1">
    <citation type="journal article" date="2020" name="Stud. Mycol.">
        <title>101 Dothideomycetes genomes: a test case for predicting lifestyles and emergence of pathogens.</title>
        <authorList>
            <person name="Haridas S."/>
            <person name="Albert R."/>
            <person name="Binder M."/>
            <person name="Bloem J."/>
            <person name="Labutti K."/>
            <person name="Salamov A."/>
            <person name="Andreopoulos B."/>
            <person name="Baker S."/>
            <person name="Barry K."/>
            <person name="Bills G."/>
            <person name="Bluhm B."/>
            <person name="Cannon C."/>
            <person name="Castanera R."/>
            <person name="Culley D."/>
            <person name="Daum C."/>
            <person name="Ezra D."/>
            <person name="Gonzalez J."/>
            <person name="Henrissat B."/>
            <person name="Kuo A."/>
            <person name="Liang C."/>
            <person name="Lipzen A."/>
            <person name="Lutzoni F."/>
            <person name="Magnuson J."/>
            <person name="Mondo S."/>
            <person name="Nolan M."/>
            <person name="Ohm R."/>
            <person name="Pangilinan J."/>
            <person name="Park H.-J."/>
            <person name="Ramirez L."/>
            <person name="Alfaro M."/>
            <person name="Sun H."/>
            <person name="Tritt A."/>
            <person name="Yoshinaga Y."/>
            <person name="Zwiers L.-H."/>
            <person name="Turgeon B."/>
            <person name="Goodwin S."/>
            <person name="Spatafora J."/>
            <person name="Crous P."/>
            <person name="Grigoriev I."/>
        </authorList>
    </citation>
    <scope>NUCLEOTIDE SEQUENCE</scope>
    <source>
        <strain evidence="1">CBS 109.77</strain>
    </source>
</reference>
<evidence type="ECO:0000313" key="2">
    <source>
        <dbReference type="Proteomes" id="UP000799757"/>
    </source>
</evidence>
<dbReference type="AlphaFoldDB" id="A0A6A6XLH8"/>
<sequence>MPTPQSSPFLSLPRELRDEIYKYSLPESQPSDVLIWPNASTKQNKHMASIRPPFASFPSICLASKTTYHEVIPLFLQTLNIVSEDSQTTKNLILWLSTFAHSTGFNSIRNLTITPFNPLATDRRAGPQHPALTHQTSLLSKCTSLRTLTLTFTRSFETTVNREMCLNRFELCSVGVADHRERSIAVAYYLEEIVALPKLEKLVLDFKALDEAFSWHIDDKINEWYVMRWKEERRNVLVELLEPSECYITGFMLFD</sequence>
<protein>
    <recommendedName>
        <fullName evidence="3">F-box domain-containing protein</fullName>
    </recommendedName>
</protein>
<evidence type="ECO:0008006" key="3">
    <source>
        <dbReference type="Google" id="ProtNLM"/>
    </source>
</evidence>
<proteinExistence type="predicted"/>
<evidence type="ECO:0000313" key="1">
    <source>
        <dbReference type="EMBL" id="KAF2797074.1"/>
    </source>
</evidence>
<organism evidence="1 2">
    <name type="scientific">Melanomma pulvis-pyrius CBS 109.77</name>
    <dbReference type="NCBI Taxonomy" id="1314802"/>
    <lineage>
        <taxon>Eukaryota</taxon>
        <taxon>Fungi</taxon>
        <taxon>Dikarya</taxon>
        <taxon>Ascomycota</taxon>
        <taxon>Pezizomycotina</taxon>
        <taxon>Dothideomycetes</taxon>
        <taxon>Pleosporomycetidae</taxon>
        <taxon>Pleosporales</taxon>
        <taxon>Melanommataceae</taxon>
        <taxon>Melanomma</taxon>
    </lineage>
</organism>
<accession>A0A6A6XLH8</accession>